<evidence type="ECO:0000313" key="2">
    <source>
        <dbReference type="Proteomes" id="UP001156660"/>
    </source>
</evidence>
<protein>
    <submittedName>
        <fullName evidence="1">Uncharacterized protein</fullName>
    </submittedName>
</protein>
<organism evidence="1 2">
    <name type="scientific">Aliivibrio sifiae</name>
    <dbReference type="NCBI Taxonomy" id="566293"/>
    <lineage>
        <taxon>Bacteria</taxon>
        <taxon>Pseudomonadati</taxon>
        <taxon>Pseudomonadota</taxon>
        <taxon>Gammaproteobacteria</taxon>
        <taxon>Vibrionales</taxon>
        <taxon>Vibrionaceae</taxon>
        <taxon>Aliivibrio</taxon>
    </lineage>
</organism>
<gene>
    <name evidence="1" type="ORF">GCM10007855_41230</name>
</gene>
<comment type="caution">
    <text evidence="1">The sequence shown here is derived from an EMBL/GenBank/DDBJ whole genome shotgun (WGS) entry which is preliminary data.</text>
</comment>
<evidence type="ECO:0000313" key="1">
    <source>
        <dbReference type="EMBL" id="GLR77248.1"/>
    </source>
</evidence>
<reference evidence="2" key="1">
    <citation type="journal article" date="2019" name="Int. J. Syst. Evol. Microbiol.">
        <title>The Global Catalogue of Microorganisms (GCM) 10K type strain sequencing project: providing services to taxonomists for standard genome sequencing and annotation.</title>
        <authorList>
            <consortium name="The Broad Institute Genomics Platform"/>
            <consortium name="The Broad Institute Genome Sequencing Center for Infectious Disease"/>
            <person name="Wu L."/>
            <person name="Ma J."/>
        </authorList>
    </citation>
    <scope>NUCLEOTIDE SEQUENCE [LARGE SCALE GENOMIC DNA]</scope>
    <source>
        <strain evidence="2">NBRC 105001</strain>
    </source>
</reference>
<accession>A0ABQ6APL1</accession>
<dbReference type="Proteomes" id="UP001156660">
    <property type="component" value="Unassembled WGS sequence"/>
</dbReference>
<proteinExistence type="predicted"/>
<sequence>MQTKLNFTTLITETKGKLTMPSVANRVDAFVNCFHRGTADNVLDIHELNSSVFLIFGTNEKQLQV</sequence>
<name>A0ABQ6APL1_9GAMM</name>
<keyword evidence="2" id="KW-1185">Reference proteome</keyword>
<dbReference type="EMBL" id="BSOU01000034">
    <property type="protein sequence ID" value="GLR77248.1"/>
    <property type="molecule type" value="Genomic_DNA"/>
</dbReference>